<keyword evidence="1" id="KW-0472">Membrane</keyword>
<keyword evidence="1" id="KW-0812">Transmembrane</keyword>
<dbReference type="Proteomes" id="UP001299220">
    <property type="component" value="Unassembled WGS sequence"/>
</dbReference>
<feature type="transmembrane region" description="Helical" evidence="1">
    <location>
        <begin position="364"/>
        <end position="386"/>
    </location>
</feature>
<keyword evidence="1" id="KW-1133">Transmembrane helix</keyword>
<gene>
    <name evidence="2" type="ORF">JQM67_11505</name>
</gene>
<sequence>MAFDIWRLLWYFMLASFCGWAAEVAYIAIVHRKFKNPGMLNGPYCPQYGLMIALPCALLTALHLEKTVLPTLLACVFASVFVELAFAWLLHKAEKIRLRDYSSFKWNYKGYICVPLALLRGVCFTLIELFVIPVLSSLLNYVNRTIGWIILAAFLTVLLLDVVITSVTVQKLHHQFRRLSELAERVREARDAIGSAVSEGAIGAAERIDELDLDDKLREAQENAEESYTALLNKSNFFKRRFLSASPDMTSEEYEKELAAYRITTQERKRRQAEREARNLYEYEATFENPEDRPFAFGMNLTKLFWIFFIGCIAGFVLEECWAFFIAHQIELRVGLVYGPFQPIYGGGAAIITLCLYKLYKQNSAVIFIASGVIGAAFEYLCSWGQEMIFGTVSWDYSGTPFNIDGRTNLMFGVIWGLLGLIWLKSVYPAMSRWIEKIPKRIGGILTIVLAAFLIFDAFISCAALTRANERTQGIPATTSFQYFLDEHLDDEYLALVYPNMQKVNEDGTKSEPLKDAVQKD</sequence>
<feature type="transmembrane region" description="Helical" evidence="1">
    <location>
        <begin position="445"/>
        <end position="466"/>
    </location>
</feature>
<feature type="transmembrane region" description="Helical" evidence="1">
    <location>
        <begin position="337"/>
        <end position="357"/>
    </location>
</feature>
<dbReference type="Pfam" id="PF06541">
    <property type="entry name" value="ABC_trans_CmpB"/>
    <property type="match status" value="2"/>
</dbReference>
<organism evidence="2 3">
    <name type="scientific">Anaeromassilibacillus senegalensis</name>
    <dbReference type="NCBI Taxonomy" id="1673717"/>
    <lineage>
        <taxon>Bacteria</taxon>
        <taxon>Bacillati</taxon>
        <taxon>Bacillota</taxon>
        <taxon>Clostridia</taxon>
        <taxon>Eubacteriales</taxon>
        <taxon>Acutalibacteraceae</taxon>
        <taxon>Anaeromassilibacillus</taxon>
    </lineage>
</organism>
<proteinExistence type="predicted"/>
<protein>
    <recommendedName>
        <fullName evidence="4">ABC transporter permease</fullName>
    </recommendedName>
</protein>
<reference evidence="2 3" key="1">
    <citation type="submission" date="2020-12" db="EMBL/GenBank/DDBJ databases">
        <title>Whole genome sequences of gut porcine anaerobes.</title>
        <authorList>
            <person name="Kubasova T."/>
            <person name="Jahodarova E."/>
            <person name="Rychlik I."/>
        </authorList>
    </citation>
    <scope>NUCLEOTIDE SEQUENCE [LARGE SCALE GENOMIC DNA]</scope>
    <source>
        <strain evidence="2 3">An867</strain>
    </source>
</reference>
<feature type="transmembrane region" description="Helical" evidence="1">
    <location>
        <begin position="68"/>
        <end position="90"/>
    </location>
</feature>
<feature type="transmembrane region" description="Helical" evidence="1">
    <location>
        <begin position="406"/>
        <end position="424"/>
    </location>
</feature>
<name>A0ABS9CQ05_9FIRM</name>
<evidence type="ECO:0000256" key="1">
    <source>
        <dbReference type="SAM" id="Phobius"/>
    </source>
</evidence>
<feature type="transmembrane region" description="Helical" evidence="1">
    <location>
        <begin position="146"/>
        <end position="169"/>
    </location>
</feature>
<evidence type="ECO:0000313" key="3">
    <source>
        <dbReference type="Proteomes" id="UP001299220"/>
    </source>
</evidence>
<comment type="caution">
    <text evidence="2">The sequence shown here is derived from an EMBL/GenBank/DDBJ whole genome shotgun (WGS) entry which is preliminary data.</text>
</comment>
<dbReference type="InterPro" id="IPR010540">
    <property type="entry name" value="CmpB_TMEM229"/>
</dbReference>
<feature type="transmembrane region" description="Helical" evidence="1">
    <location>
        <begin position="304"/>
        <end position="325"/>
    </location>
</feature>
<feature type="transmembrane region" description="Helical" evidence="1">
    <location>
        <begin position="6"/>
        <end position="29"/>
    </location>
</feature>
<accession>A0ABS9CQ05</accession>
<keyword evidence="3" id="KW-1185">Reference proteome</keyword>
<feature type="transmembrane region" description="Helical" evidence="1">
    <location>
        <begin position="111"/>
        <end position="134"/>
    </location>
</feature>
<evidence type="ECO:0000313" key="2">
    <source>
        <dbReference type="EMBL" id="MCF2653227.1"/>
    </source>
</evidence>
<dbReference type="RefSeq" id="WP_235324247.1">
    <property type="nucleotide sequence ID" value="NZ_JAFBIT010000003.1"/>
</dbReference>
<evidence type="ECO:0008006" key="4">
    <source>
        <dbReference type="Google" id="ProtNLM"/>
    </source>
</evidence>
<dbReference type="EMBL" id="JAFBIT010000003">
    <property type="protein sequence ID" value="MCF2653227.1"/>
    <property type="molecule type" value="Genomic_DNA"/>
</dbReference>